<dbReference type="InterPro" id="IPR013819">
    <property type="entry name" value="LipOase_C"/>
</dbReference>
<reference evidence="6" key="2">
    <citation type="journal article" date="2023" name="Science">
        <title>Genomic signatures of disease resistance in endangered staghorn corals.</title>
        <authorList>
            <person name="Vollmer S.V."/>
            <person name="Selwyn J.D."/>
            <person name="Despard B.A."/>
            <person name="Roesel C.L."/>
        </authorList>
    </citation>
    <scope>NUCLEOTIDE SEQUENCE</scope>
    <source>
        <strain evidence="6">K2</strain>
    </source>
</reference>
<comment type="caution">
    <text evidence="6">The sequence shown here is derived from an EMBL/GenBank/DDBJ whole genome shotgun (WGS) entry which is preliminary data.</text>
</comment>
<evidence type="ECO:0000256" key="1">
    <source>
        <dbReference type="ARBA" id="ARBA00022723"/>
    </source>
</evidence>
<feature type="chain" id="PRO_5041942587" evidence="4">
    <location>
        <begin position="21"/>
        <end position="613"/>
    </location>
</feature>
<keyword evidence="2" id="KW-0223">Dioxygenase</keyword>
<proteinExistence type="predicted"/>
<evidence type="ECO:0000256" key="4">
    <source>
        <dbReference type="SAM" id="SignalP"/>
    </source>
</evidence>
<dbReference type="GO" id="GO:0016702">
    <property type="term" value="F:oxidoreductase activity, acting on single donors with incorporation of molecular oxygen, incorporation of two atoms of oxygen"/>
    <property type="evidence" value="ECO:0007669"/>
    <property type="project" value="InterPro"/>
</dbReference>
<evidence type="ECO:0000313" key="7">
    <source>
        <dbReference type="Proteomes" id="UP001249851"/>
    </source>
</evidence>
<accession>A0AAD9QKN6</accession>
<dbReference type="Gene3D" id="3.10.450.60">
    <property type="match status" value="1"/>
</dbReference>
<evidence type="ECO:0000313" key="6">
    <source>
        <dbReference type="EMBL" id="KAK2562944.1"/>
    </source>
</evidence>
<dbReference type="PROSITE" id="PS51393">
    <property type="entry name" value="LIPOXYGENASE_3"/>
    <property type="match status" value="1"/>
</dbReference>
<keyword evidence="1" id="KW-0479">Metal-binding</keyword>
<protein>
    <submittedName>
        <fullName evidence="6">Polyunsaturated fatty acid 5-lipoxygenase</fullName>
    </submittedName>
</protein>
<dbReference type="PANTHER" id="PTHR11771">
    <property type="entry name" value="LIPOXYGENASE"/>
    <property type="match status" value="1"/>
</dbReference>
<dbReference type="Pfam" id="PF00305">
    <property type="entry name" value="Lipoxygenase"/>
    <property type="match status" value="1"/>
</dbReference>
<gene>
    <name evidence="6" type="ORF">P5673_013924</name>
</gene>
<organism evidence="6 7">
    <name type="scientific">Acropora cervicornis</name>
    <name type="common">Staghorn coral</name>
    <dbReference type="NCBI Taxonomy" id="6130"/>
    <lineage>
        <taxon>Eukaryota</taxon>
        <taxon>Metazoa</taxon>
        <taxon>Cnidaria</taxon>
        <taxon>Anthozoa</taxon>
        <taxon>Hexacorallia</taxon>
        <taxon>Scleractinia</taxon>
        <taxon>Astrocoeniina</taxon>
        <taxon>Acroporidae</taxon>
        <taxon>Acropora</taxon>
    </lineage>
</organism>
<sequence length="613" mass="69895">MSPCAVFLLAFLTFAGTARASELKDQKAKRTKAFKKSGTVECAIVSFDKASDACKIERQQELEVTKLDYELKAPSPGYPFSSLNKTVEELFRILLKDALNSHWIQLYNSTIWKNLGLFMYFYNTAKNIEFQTVGDFTRTYNFFVRNRFYGVRMGDRKYFQFQFDDPSIPFRNLSELALWREDEMFIDQRLAGSNPMLIQRVSRKPGKTGGVNWAKLRKMLNSKFNWKGAILDVLGIDISLGQAIDKGYIYAVEYPHCRGLESIGKDPFGTVIDAYSPIAIFASKPSRQTGRNRLKPVAIQLDSSKDSAVYTPMDSELWLMAKHVLQVTDFVQTQVIDHLSNVHLFMEPLCVCMQRQFSKLHPLHQILKYHCLGLLGTNKLGFPFLFAPGNGTLDKLTTVGARGAIRMVQRAYQNFNWGSTDFLVNIKKRGVGNKNKLPYFPYRDDGKLIYRTITRMVNEYVNLYYKSNKEIKQDQELQNFAKDASTDGSGKHSALNYPVDHLGALTPNMPTKLYKDPRDGGEHYSIYSLPTAFTGGAQVSVAMTLASMRYDSLFDYGTSLPDTKGGEVVQKYYNYLHTSVKSIMQRRNAERFERGYLPYPYLVPGWIANSVHT</sequence>
<dbReference type="InterPro" id="IPR036226">
    <property type="entry name" value="LipOase_C_sf"/>
</dbReference>
<feature type="domain" description="Lipoxygenase" evidence="5">
    <location>
        <begin position="179"/>
        <end position="494"/>
    </location>
</feature>
<dbReference type="GO" id="GO:0046872">
    <property type="term" value="F:metal ion binding"/>
    <property type="evidence" value="ECO:0007669"/>
    <property type="project" value="UniProtKB-KW"/>
</dbReference>
<reference evidence="6" key="1">
    <citation type="journal article" date="2023" name="G3 (Bethesda)">
        <title>Whole genome assembly and annotation of the endangered Caribbean coral Acropora cervicornis.</title>
        <authorList>
            <person name="Selwyn J.D."/>
            <person name="Vollmer S.V."/>
        </authorList>
    </citation>
    <scope>NUCLEOTIDE SEQUENCE</scope>
    <source>
        <strain evidence="6">K2</strain>
    </source>
</reference>
<dbReference type="GO" id="GO:0034440">
    <property type="term" value="P:lipid oxidation"/>
    <property type="evidence" value="ECO:0007669"/>
    <property type="project" value="InterPro"/>
</dbReference>
<dbReference type="EMBL" id="JARQWQ010000027">
    <property type="protein sequence ID" value="KAK2562944.1"/>
    <property type="molecule type" value="Genomic_DNA"/>
</dbReference>
<dbReference type="AlphaFoldDB" id="A0AAD9QKN6"/>
<dbReference type="Gene3D" id="1.20.245.10">
    <property type="entry name" value="Lipoxygenase-1, Domain 5"/>
    <property type="match status" value="3"/>
</dbReference>
<keyword evidence="3" id="KW-0560">Oxidoreductase</keyword>
<keyword evidence="7" id="KW-1185">Reference proteome</keyword>
<name>A0AAD9QKN6_ACRCE</name>
<dbReference type="Proteomes" id="UP001249851">
    <property type="component" value="Unassembled WGS sequence"/>
</dbReference>
<dbReference type="InterPro" id="IPR000907">
    <property type="entry name" value="LipOase"/>
</dbReference>
<evidence type="ECO:0000256" key="3">
    <source>
        <dbReference type="ARBA" id="ARBA00023002"/>
    </source>
</evidence>
<evidence type="ECO:0000256" key="2">
    <source>
        <dbReference type="ARBA" id="ARBA00022964"/>
    </source>
</evidence>
<dbReference type="SUPFAM" id="SSF48484">
    <property type="entry name" value="Lipoxigenase"/>
    <property type="match status" value="1"/>
</dbReference>
<keyword evidence="4" id="KW-0732">Signal</keyword>
<evidence type="ECO:0000259" key="5">
    <source>
        <dbReference type="PROSITE" id="PS51393"/>
    </source>
</evidence>
<feature type="signal peptide" evidence="4">
    <location>
        <begin position="1"/>
        <end position="20"/>
    </location>
</feature>